<dbReference type="EMBL" id="ML992686">
    <property type="protein sequence ID" value="KAF2209637.1"/>
    <property type="molecule type" value="Genomic_DNA"/>
</dbReference>
<dbReference type="GO" id="GO:0005770">
    <property type="term" value="C:late endosome"/>
    <property type="evidence" value="ECO:0007669"/>
    <property type="project" value="TreeGrafter"/>
</dbReference>
<dbReference type="Pfam" id="PF01266">
    <property type="entry name" value="DAO"/>
    <property type="match status" value="1"/>
</dbReference>
<keyword evidence="3" id="KW-1185">Reference proteome</keyword>
<dbReference type="Gene3D" id="3.50.50.60">
    <property type="entry name" value="FAD/NAD(P)-binding domain"/>
    <property type="match status" value="1"/>
</dbReference>
<dbReference type="Proteomes" id="UP000799539">
    <property type="component" value="Unassembled WGS sequence"/>
</dbReference>
<dbReference type="OrthoDB" id="498204at2759"/>
<dbReference type="SUPFAM" id="SSF51971">
    <property type="entry name" value="Nucleotide-binding domain"/>
    <property type="match status" value="1"/>
</dbReference>
<reference evidence="2" key="1">
    <citation type="journal article" date="2020" name="Stud. Mycol.">
        <title>101 Dothideomycetes genomes: a test case for predicting lifestyles and emergence of pathogens.</title>
        <authorList>
            <person name="Haridas S."/>
            <person name="Albert R."/>
            <person name="Binder M."/>
            <person name="Bloem J."/>
            <person name="Labutti K."/>
            <person name="Salamov A."/>
            <person name="Andreopoulos B."/>
            <person name="Baker S."/>
            <person name="Barry K."/>
            <person name="Bills G."/>
            <person name="Bluhm B."/>
            <person name="Cannon C."/>
            <person name="Castanera R."/>
            <person name="Culley D."/>
            <person name="Daum C."/>
            <person name="Ezra D."/>
            <person name="Gonzalez J."/>
            <person name="Henrissat B."/>
            <person name="Kuo A."/>
            <person name="Liang C."/>
            <person name="Lipzen A."/>
            <person name="Lutzoni F."/>
            <person name="Magnuson J."/>
            <person name="Mondo S."/>
            <person name="Nolan M."/>
            <person name="Ohm R."/>
            <person name="Pangilinan J."/>
            <person name="Park H.-J."/>
            <person name="Ramirez L."/>
            <person name="Alfaro M."/>
            <person name="Sun H."/>
            <person name="Tritt A."/>
            <person name="Yoshinaga Y."/>
            <person name="Zwiers L.-H."/>
            <person name="Turgeon B."/>
            <person name="Goodwin S."/>
            <person name="Spatafora J."/>
            <person name="Crous P."/>
            <person name="Grigoriev I."/>
        </authorList>
    </citation>
    <scope>NUCLEOTIDE SEQUENCE</scope>
    <source>
        <strain evidence="2">SCOH1-5</strain>
    </source>
</reference>
<accession>A0A6A6F8Q4</accession>
<dbReference type="InterPro" id="IPR036188">
    <property type="entry name" value="FAD/NAD-bd_sf"/>
</dbReference>
<protein>
    <recommendedName>
        <fullName evidence="1">FAD dependent oxidoreductase domain-containing protein</fullName>
    </recommendedName>
</protein>
<name>A0A6A6F8Q4_9PEZI</name>
<dbReference type="GO" id="GO:0042147">
    <property type="term" value="P:retrograde transport, endosome to Golgi"/>
    <property type="evidence" value="ECO:0007669"/>
    <property type="project" value="TreeGrafter"/>
</dbReference>
<organism evidence="2 3">
    <name type="scientific">Cercospora zeae-maydis SCOH1-5</name>
    <dbReference type="NCBI Taxonomy" id="717836"/>
    <lineage>
        <taxon>Eukaryota</taxon>
        <taxon>Fungi</taxon>
        <taxon>Dikarya</taxon>
        <taxon>Ascomycota</taxon>
        <taxon>Pezizomycotina</taxon>
        <taxon>Dothideomycetes</taxon>
        <taxon>Dothideomycetidae</taxon>
        <taxon>Mycosphaerellales</taxon>
        <taxon>Mycosphaerellaceae</taxon>
        <taxon>Cercospora</taxon>
    </lineage>
</organism>
<proteinExistence type="predicted"/>
<dbReference type="PANTHER" id="PTHR13847:SF185">
    <property type="entry name" value="FAD DEPENDENT OXIDOREDUCTASE SUPERFAMILY (AFU_ORTHOLOGUE AFUA_3G02360)"/>
    <property type="match status" value="1"/>
</dbReference>
<evidence type="ECO:0000313" key="2">
    <source>
        <dbReference type="EMBL" id="KAF2209637.1"/>
    </source>
</evidence>
<gene>
    <name evidence="2" type="ORF">CERZMDRAFT_113937</name>
</gene>
<dbReference type="PANTHER" id="PTHR13847">
    <property type="entry name" value="SARCOSINE DEHYDROGENASE-RELATED"/>
    <property type="match status" value="1"/>
</dbReference>
<dbReference type="InterPro" id="IPR006076">
    <property type="entry name" value="FAD-dep_OxRdtase"/>
</dbReference>
<feature type="domain" description="FAD dependent oxidoreductase" evidence="1">
    <location>
        <begin position="7"/>
        <end position="354"/>
    </location>
</feature>
<dbReference type="Gene3D" id="3.30.9.10">
    <property type="entry name" value="D-Amino Acid Oxidase, subunit A, domain 2"/>
    <property type="match status" value="1"/>
</dbReference>
<sequence>MPTNSTVIFGAGIIGVATAFYLSESSSHSGTIHLVEASPELFASASGKAGGLVAEDWFGPAAAELGVLSFRLHQELATEYDGGKRWGYARTTGTSVVVGKSEQKKGETWLEQGGSRAEVAAGEHVEHYAEGEGPAWMKKTRGGRVEVLSEDGGMAGASRSQEVRGVKLHQPARATRVVKSDKIVIEDDTGKEESIPYTRLLITAGAWTAKVFSTLFQDASIRIPVSHLAGYSLVVRSPRWTAKQEATGCHAVFASASETWSPELFNLYRWTQRSWPVFAAPAHRWDDFHVVREGLCFRPVTRSGNPVLARIPDRKLNAELEANGKSSGSVFVCAGHGPWGISLSLGTGKVMSEMLLGEELSCDVSRLGM</sequence>
<dbReference type="GO" id="GO:0005829">
    <property type="term" value="C:cytosol"/>
    <property type="evidence" value="ECO:0007669"/>
    <property type="project" value="GOC"/>
</dbReference>
<dbReference type="AlphaFoldDB" id="A0A6A6F8Q4"/>
<evidence type="ECO:0000313" key="3">
    <source>
        <dbReference type="Proteomes" id="UP000799539"/>
    </source>
</evidence>
<evidence type="ECO:0000259" key="1">
    <source>
        <dbReference type="Pfam" id="PF01266"/>
    </source>
</evidence>